<dbReference type="SUPFAM" id="SSF57667">
    <property type="entry name" value="beta-beta-alpha zinc fingers"/>
    <property type="match status" value="1"/>
</dbReference>
<organism evidence="8 9">
    <name type="scientific">Quercus suber</name>
    <name type="common">Cork oak</name>
    <dbReference type="NCBI Taxonomy" id="58331"/>
    <lineage>
        <taxon>Eukaryota</taxon>
        <taxon>Viridiplantae</taxon>
        <taxon>Streptophyta</taxon>
        <taxon>Embryophyta</taxon>
        <taxon>Tracheophyta</taxon>
        <taxon>Spermatophyta</taxon>
        <taxon>Magnoliopsida</taxon>
        <taxon>eudicotyledons</taxon>
        <taxon>Gunneridae</taxon>
        <taxon>Pentapetalae</taxon>
        <taxon>rosids</taxon>
        <taxon>fabids</taxon>
        <taxon>Fagales</taxon>
        <taxon>Fagaceae</taxon>
        <taxon>Quercus</taxon>
    </lineage>
</organism>
<evidence type="ECO:0000256" key="1">
    <source>
        <dbReference type="ARBA" id="ARBA00004123"/>
    </source>
</evidence>
<protein>
    <submittedName>
        <fullName evidence="8">Zinc finger protein 830</fullName>
    </submittedName>
</protein>
<evidence type="ECO:0000313" key="9">
    <source>
        <dbReference type="Proteomes" id="UP000237347"/>
    </source>
</evidence>
<dbReference type="GO" id="GO:0044773">
    <property type="term" value="P:mitotic DNA damage checkpoint signaling"/>
    <property type="evidence" value="ECO:0007669"/>
    <property type="project" value="TreeGrafter"/>
</dbReference>
<keyword evidence="4" id="KW-0862">Zinc</keyword>
<dbReference type="GO" id="GO:0033314">
    <property type="term" value="P:mitotic DNA replication checkpoint signaling"/>
    <property type="evidence" value="ECO:0007669"/>
    <property type="project" value="TreeGrafter"/>
</dbReference>
<keyword evidence="5" id="KW-0175">Coiled coil</keyword>
<gene>
    <name evidence="8" type="primary">znf830_0</name>
    <name evidence="8" type="ORF">CFP56_022289</name>
</gene>
<evidence type="ECO:0000256" key="6">
    <source>
        <dbReference type="ARBA" id="ARBA00023242"/>
    </source>
</evidence>
<dbReference type="PANTHER" id="PTHR13278">
    <property type="entry name" value="ZINC FINGER PROTEIN 830"/>
    <property type="match status" value="1"/>
</dbReference>
<dbReference type="GO" id="GO:0003676">
    <property type="term" value="F:nucleic acid binding"/>
    <property type="evidence" value="ECO:0007669"/>
    <property type="project" value="InterPro"/>
</dbReference>
<dbReference type="GO" id="GO:0008270">
    <property type="term" value="F:zinc ion binding"/>
    <property type="evidence" value="ECO:0007669"/>
    <property type="project" value="UniProtKB-KW"/>
</dbReference>
<dbReference type="InterPro" id="IPR036236">
    <property type="entry name" value="Znf_C2H2_sf"/>
</dbReference>
<evidence type="ECO:0000256" key="4">
    <source>
        <dbReference type="ARBA" id="ARBA00022833"/>
    </source>
</evidence>
<proteinExistence type="predicted"/>
<comment type="caution">
    <text evidence="8">The sequence shown here is derived from an EMBL/GenBank/DDBJ whole genome shotgun (WGS) entry which is preliminary data.</text>
</comment>
<evidence type="ECO:0000256" key="3">
    <source>
        <dbReference type="ARBA" id="ARBA00022771"/>
    </source>
</evidence>
<dbReference type="GO" id="GO:0033260">
    <property type="term" value="P:nuclear DNA replication"/>
    <property type="evidence" value="ECO:0007669"/>
    <property type="project" value="TreeGrafter"/>
</dbReference>
<feature type="domain" description="C2H2-type" evidence="7">
    <location>
        <begin position="38"/>
        <end position="61"/>
    </location>
</feature>
<name>A0AAW0KDL2_QUESU</name>
<dbReference type="InterPro" id="IPR013087">
    <property type="entry name" value="Znf_C2H2_type"/>
</dbReference>
<dbReference type="Gene3D" id="3.30.160.60">
    <property type="entry name" value="Classic Zinc Finger"/>
    <property type="match status" value="1"/>
</dbReference>
<reference evidence="8 9" key="1">
    <citation type="journal article" date="2018" name="Sci. Data">
        <title>The draft genome sequence of cork oak.</title>
        <authorList>
            <person name="Ramos A.M."/>
            <person name="Usie A."/>
            <person name="Barbosa P."/>
            <person name="Barros P.M."/>
            <person name="Capote T."/>
            <person name="Chaves I."/>
            <person name="Simoes F."/>
            <person name="Abreu I."/>
            <person name="Carrasquinho I."/>
            <person name="Faro C."/>
            <person name="Guimaraes J.B."/>
            <person name="Mendonca D."/>
            <person name="Nobrega F."/>
            <person name="Rodrigues L."/>
            <person name="Saibo N.J.M."/>
            <person name="Varela M.C."/>
            <person name="Egas C."/>
            <person name="Matos J."/>
            <person name="Miguel C.M."/>
            <person name="Oliveira M.M."/>
            <person name="Ricardo C.P."/>
            <person name="Goncalves S."/>
        </authorList>
    </citation>
    <scope>NUCLEOTIDE SEQUENCE [LARGE SCALE GENOMIC DNA]</scope>
    <source>
        <strain evidence="9">cv. HL8</strain>
    </source>
</reference>
<evidence type="ECO:0000313" key="8">
    <source>
        <dbReference type="EMBL" id="KAK7836639.1"/>
    </source>
</evidence>
<keyword evidence="3" id="KW-0863">Zinc-finger</keyword>
<accession>A0AAW0KDL2</accession>
<evidence type="ECO:0000256" key="2">
    <source>
        <dbReference type="ARBA" id="ARBA00022723"/>
    </source>
</evidence>
<keyword evidence="2" id="KW-0479">Metal-binding</keyword>
<sequence length="81" mass="9658">MDAQARKKAVYRAKLNAKKKDKRIDSPLVRYNELEQPVCRVCDLVLKSESHWDAHQVSRKHHELEPAIYLHVKDSYMIWWG</sequence>
<dbReference type="Proteomes" id="UP000237347">
    <property type="component" value="Unassembled WGS sequence"/>
</dbReference>
<dbReference type="AlphaFoldDB" id="A0AAW0KDL2"/>
<comment type="subcellular location">
    <subcellularLocation>
        <location evidence="1">Nucleus</location>
    </subcellularLocation>
</comment>
<dbReference type="Pfam" id="PF12874">
    <property type="entry name" value="zf-met"/>
    <property type="match status" value="1"/>
</dbReference>
<dbReference type="EMBL" id="PKMF04000348">
    <property type="protein sequence ID" value="KAK7836639.1"/>
    <property type="molecule type" value="Genomic_DNA"/>
</dbReference>
<dbReference type="PANTHER" id="PTHR13278:SF0">
    <property type="entry name" value="ZINC FINGER PROTEIN 830"/>
    <property type="match status" value="1"/>
</dbReference>
<dbReference type="InterPro" id="IPR040050">
    <property type="entry name" value="ZNF830-like"/>
</dbReference>
<evidence type="ECO:0000256" key="5">
    <source>
        <dbReference type="ARBA" id="ARBA00023054"/>
    </source>
</evidence>
<keyword evidence="9" id="KW-1185">Reference proteome</keyword>
<evidence type="ECO:0000259" key="7">
    <source>
        <dbReference type="Pfam" id="PF12874"/>
    </source>
</evidence>
<keyword evidence="6" id="KW-0539">Nucleus</keyword>
<dbReference type="GO" id="GO:0005681">
    <property type="term" value="C:spliceosomal complex"/>
    <property type="evidence" value="ECO:0007669"/>
    <property type="project" value="InterPro"/>
</dbReference>